<feature type="chain" id="PRO_5021486654" evidence="2">
    <location>
        <begin position="23"/>
        <end position="341"/>
    </location>
</feature>
<keyword evidence="1" id="KW-0812">Transmembrane</keyword>
<gene>
    <name evidence="3" type="ORF">SeLEV6574_g00315</name>
</gene>
<name>A0A507DIK4_9FUNG</name>
<evidence type="ECO:0000256" key="1">
    <source>
        <dbReference type="SAM" id="Phobius"/>
    </source>
</evidence>
<feature type="transmembrane region" description="Helical" evidence="1">
    <location>
        <begin position="321"/>
        <end position="340"/>
    </location>
</feature>
<accession>A0A507DIK4</accession>
<keyword evidence="1" id="KW-1133">Transmembrane helix</keyword>
<evidence type="ECO:0000313" key="4">
    <source>
        <dbReference type="Proteomes" id="UP000320475"/>
    </source>
</evidence>
<organism evidence="3 4">
    <name type="scientific">Synchytrium endobioticum</name>
    <dbReference type="NCBI Taxonomy" id="286115"/>
    <lineage>
        <taxon>Eukaryota</taxon>
        <taxon>Fungi</taxon>
        <taxon>Fungi incertae sedis</taxon>
        <taxon>Chytridiomycota</taxon>
        <taxon>Chytridiomycota incertae sedis</taxon>
        <taxon>Chytridiomycetes</taxon>
        <taxon>Synchytriales</taxon>
        <taxon>Synchytriaceae</taxon>
        <taxon>Synchytrium</taxon>
    </lineage>
</organism>
<dbReference type="VEuPathDB" id="FungiDB:SeMB42_g00451"/>
<sequence length="341" mass="36154">MVQWMLRIITVLIVLAPSTVIADYCNKTVYNNCGFGGPGKQLAIVAFLHSSLSHTDLLHLSKVNNFCLFLPPNAGDEVVTSEGCCGSSWCTRRPQKCAPIATDAVVFCTNPNLAPGARSMPPNLIQSAHLVKSQDGNTIQITGLLNNVWLDPTDLGGQYDFSGTGIWQVNSPPAGILQNYAEFVQLVGNGIYCIQGCRYTSPGCNSDNDFSGCTVAIPGDYDTGFDIGVAASLPRQNSPINNKNQTAYSSLVPAPTYQKTSVPPPPGQGGFIPFITTQTAVTTTTIIAIATPATITAATTLSPAAARSDSGSEQTDRVRDFMGMLVVLLCTIVIPLFLMIA</sequence>
<proteinExistence type="predicted"/>
<evidence type="ECO:0000256" key="2">
    <source>
        <dbReference type="SAM" id="SignalP"/>
    </source>
</evidence>
<comment type="caution">
    <text evidence="3">The sequence shown here is derived from an EMBL/GenBank/DDBJ whole genome shotgun (WGS) entry which is preliminary data.</text>
</comment>
<dbReference type="OrthoDB" id="2564904at2759"/>
<keyword evidence="1" id="KW-0472">Membrane</keyword>
<dbReference type="EMBL" id="QEAM01000005">
    <property type="protein sequence ID" value="TPX51413.1"/>
    <property type="molecule type" value="Genomic_DNA"/>
</dbReference>
<reference evidence="3 4" key="1">
    <citation type="journal article" date="2019" name="Sci. Rep.">
        <title>Comparative genomics of chytrid fungi reveal insights into the obligate biotrophic and pathogenic lifestyle of Synchytrium endobioticum.</title>
        <authorList>
            <person name="van de Vossenberg B.T.L.H."/>
            <person name="Warris S."/>
            <person name="Nguyen H.D.T."/>
            <person name="van Gent-Pelzer M.P.E."/>
            <person name="Joly D.L."/>
            <person name="van de Geest H.C."/>
            <person name="Bonants P.J.M."/>
            <person name="Smith D.S."/>
            <person name="Levesque C.A."/>
            <person name="van der Lee T.A.J."/>
        </authorList>
    </citation>
    <scope>NUCLEOTIDE SEQUENCE [LARGE SCALE GENOMIC DNA]</scope>
    <source>
        <strain evidence="3 4">LEV6574</strain>
    </source>
</reference>
<dbReference type="Proteomes" id="UP000320475">
    <property type="component" value="Unassembled WGS sequence"/>
</dbReference>
<keyword evidence="2" id="KW-0732">Signal</keyword>
<protein>
    <submittedName>
        <fullName evidence="3">Uncharacterized protein</fullName>
    </submittedName>
</protein>
<dbReference type="AlphaFoldDB" id="A0A507DIK4"/>
<evidence type="ECO:0000313" key="3">
    <source>
        <dbReference type="EMBL" id="TPX51413.1"/>
    </source>
</evidence>
<feature type="signal peptide" evidence="2">
    <location>
        <begin position="1"/>
        <end position="22"/>
    </location>
</feature>